<name>A0ABV8GQZ7_9ACTN</name>
<evidence type="ECO:0000313" key="2">
    <source>
        <dbReference type="Proteomes" id="UP001595851"/>
    </source>
</evidence>
<proteinExistence type="predicted"/>
<gene>
    <name evidence="1" type="ORF">ACFOY2_54250</name>
</gene>
<dbReference type="RefSeq" id="WP_379536047.1">
    <property type="nucleotide sequence ID" value="NZ_JBHSBI010000064.1"/>
</dbReference>
<reference evidence="2" key="1">
    <citation type="journal article" date="2019" name="Int. J. Syst. Evol. Microbiol.">
        <title>The Global Catalogue of Microorganisms (GCM) 10K type strain sequencing project: providing services to taxonomists for standard genome sequencing and annotation.</title>
        <authorList>
            <consortium name="The Broad Institute Genomics Platform"/>
            <consortium name="The Broad Institute Genome Sequencing Center for Infectious Disease"/>
            <person name="Wu L."/>
            <person name="Ma J."/>
        </authorList>
    </citation>
    <scope>NUCLEOTIDE SEQUENCE [LARGE SCALE GENOMIC DNA]</scope>
    <source>
        <strain evidence="2">TBRC 1276</strain>
    </source>
</reference>
<dbReference type="EMBL" id="JBHSBI010000064">
    <property type="protein sequence ID" value="MFC4016258.1"/>
    <property type="molecule type" value="Genomic_DNA"/>
</dbReference>
<keyword evidence="1" id="KW-0378">Hydrolase</keyword>
<protein>
    <submittedName>
        <fullName evidence="1">Poly-gamma-glutamate hydrolase family protein</fullName>
    </submittedName>
</protein>
<evidence type="ECO:0000313" key="1">
    <source>
        <dbReference type="EMBL" id="MFC4016258.1"/>
    </source>
</evidence>
<dbReference type="Proteomes" id="UP001595851">
    <property type="component" value="Unassembled WGS sequence"/>
</dbReference>
<accession>A0ABV8GQZ7</accession>
<dbReference type="Gene3D" id="3.40.630.100">
    <property type="entry name" value="Poly-gamma-glutamate hydrolase, zinc-binding motif"/>
    <property type="match status" value="1"/>
</dbReference>
<dbReference type="InterPro" id="IPR038128">
    <property type="entry name" value="Gamma_PGA_hydro_sf"/>
</dbReference>
<dbReference type="GO" id="GO:0016787">
    <property type="term" value="F:hydrolase activity"/>
    <property type="evidence" value="ECO:0007669"/>
    <property type="project" value="UniProtKB-KW"/>
</dbReference>
<keyword evidence="2" id="KW-1185">Reference proteome</keyword>
<comment type="caution">
    <text evidence="1">The sequence shown here is derived from an EMBL/GenBank/DDBJ whole genome shotgun (WGS) entry which is preliminary data.</text>
</comment>
<dbReference type="InterPro" id="IPR008585">
    <property type="entry name" value="Gamma_PGA_hydro"/>
</dbReference>
<organism evidence="1 2">
    <name type="scientific">Nonomuraea purpurea</name>
    <dbReference type="NCBI Taxonomy" id="1849276"/>
    <lineage>
        <taxon>Bacteria</taxon>
        <taxon>Bacillati</taxon>
        <taxon>Actinomycetota</taxon>
        <taxon>Actinomycetes</taxon>
        <taxon>Streptosporangiales</taxon>
        <taxon>Streptosporangiaceae</taxon>
        <taxon>Nonomuraea</taxon>
    </lineage>
</organism>
<sequence length="237" mass="25553">MPAAITRMLTLALTLSVPKIPTPVSTSGRAADTYTSYADLAAHENENTDYRRVMRLPDGAIASHIAIHGGGIEPGTSQLADQAAAAGQHAFYAFEGLKRSANRVLHLTSNHFDEPWALALQARMSATVSWHGAHGEQPTTYVGGRDRDLADRVTAQLTAAGFPVAATMPPRYTGTSPHNIANRNVRGRGVQLEITKGQRRLFFEDGKLHQPWIDNPSHRTAAFHAYIAAVNDALAGL</sequence>
<dbReference type="Pfam" id="PF05908">
    <property type="entry name" value="Gamma_PGA_hydro"/>
    <property type="match status" value="1"/>
</dbReference>